<dbReference type="EMBL" id="CP127294">
    <property type="protein sequence ID" value="WIX76788.1"/>
    <property type="molecule type" value="Genomic_DNA"/>
</dbReference>
<dbReference type="AlphaFoldDB" id="A0A9Y2IE11"/>
<dbReference type="InterPro" id="IPR050267">
    <property type="entry name" value="Anti-sigma-factor_SerPK"/>
</dbReference>
<evidence type="ECO:0000313" key="4">
    <source>
        <dbReference type="Proteomes" id="UP001236014"/>
    </source>
</evidence>
<dbReference type="GO" id="GO:0005524">
    <property type="term" value="F:ATP binding"/>
    <property type="evidence" value="ECO:0007669"/>
    <property type="project" value="UniProtKB-KW"/>
</dbReference>
<dbReference type="InterPro" id="IPR003594">
    <property type="entry name" value="HATPase_dom"/>
</dbReference>
<dbReference type="CDD" id="cd16936">
    <property type="entry name" value="HATPase_RsbW-like"/>
    <property type="match status" value="1"/>
</dbReference>
<reference evidence="3 4" key="1">
    <citation type="submission" date="2023-06" db="EMBL/GenBank/DDBJ databases">
        <authorList>
            <person name="Oyuntsetseg B."/>
            <person name="Kim S.B."/>
        </authorList>
    </citation>
    <scope>NUCLEOTIDE SEQUENCE [LARGE SCALE GENOMIC DNA]</scope>
    <source>
        <strain evidence="3 4">2-15</strain>
    </source>
</reference>
<keyword evidence="1" id="KW-0723">Serine/threonine-protein kinase</keyword>
<dbReference type="GO" id="GO:0004674">
    <property type="term" value="F:protein serine/threonine kinase activity"/>
    <property type="evidence" value="ECO:0007669"/>
    <property type="project" value="UniProtKB-KW"/>
</dbReference>
<proteinExistence type="predicted"/>
<keyword evidence="3" id="KW-0547">Nucleotide-binding</keyword>
<sequence>MCSANTPDDDPPPTLHLRQPARLDEASTLRYALIDWARARGLPDELIADLALAVYEALVNAAEHAYPDGTTGMLDLHAHHDNQIVRVTVTDHGEWSPQPAPDPRRGRGLALMDLLSDHAEITPTEQGTVITMAWQLTRRDRPSS</sequence>
<protein>
    <submittedName>
        <fullName evidence="3">ATP-binding protein</fullName>
        <ecNumber evidence="3">2.7.13.3</ecNumber>
    </submittedName>
</protein>
<evidence type="ECO:0000259" key="2">
    <source>
        <dbReference type="Pfam" id="PF13581"/>
    </source>
</evidence>
<dbReference type="PANTHER" id="PTHR35526">
    <property type="entry name" value="ANTI-SIGMA-F FACTOR RSBW-RELATED"/>
    <property type="match status" value="1"/>
</dbReference>
<name>A0A9Y2IE11_9PSEU</name>
<evidence type="ECO:0000313" key="3">
    <source>
        <dbReference type="EMBL" id="WIX76788.1"/>
    </source>
</evidence>
<dbReference type="Proteomes" id="UP001236014">
    <property type="component" value="Chromosome"/>
</dbReference>
<organism evidence="3 4">
    <name type="scientific">Amycolatopsis carbonis</name>
    <dbReference type="NCBI Taxonomy" id="715471"/>
    <lineage>
        <taxon>Bacteria</taxon>
        <taxon>Bacillati</taxon>
        <taxon>Actinomycetota</taxon>
        <taxon>Actinomycetes</taxon>
        <taxon>Pseudonocardiales</taxon>
        <taxon>Pseudonocardiaceae</taxon>
        <taxon>Amycolatopsis</taxon>
    </lineage>
</organism>
<dbReference type="SUPFAM" id="SSF55874">
    <property type="entry name" value="ATPase domain of HSP90 chaperone/DNA topoisomerase II/histidine kinase"/>
    <property type="match status" value="1"/>
</dbReference>
<keyword evidence="3" id="KW-0067">ATP-binding</keyword>
<keyword evidence="3" id="KW-0808">Transferase</keyword>
<dbReference type="EC" id="2.7.13.3" evidence="3"/>
<feature type="domain" description="Histidine kinase/HSP90-like ATPase" evidence="2">
    <location>
        <begin position="20"/>
        <end position="134"/>
    </location>
</feature>
<dbReference type="Gene3D" id="3.30.565.10">
    <property type="entry name" value="Histidine kinase-like ATPase, C-terminal domain"/>
    <property type="match status" value="1"/>
</dbReference>
<keyword evidence="1" id="KW-0418">Kinase</keyword>
<dbReference type="KEGG" id="acab:QRX50_35935"/>
<dbReference type="InterPro" id="IPR036890">
    <property type="entry name" value="HATPase_C_sf"/>
</dbReference>
<evidence type="ECO:0000256" key="1">
    <source>
        <dbReference type="ARBA" id="ARBA00022527"/>
    </source>
</evidence>
<keyword evidence="4" id="KW-1185">Reference proteome</keyword>
<gene>
    <name evidence="3" type="ORF">QRX50_35935</name>
</gene>
<dbReference type="Pfam" id="PF13581">
    <property type="entry name" value="HATPase_c_2"/>
    <property type="match status" value="1"/>
</dbReference>
<dbReference type="PANTHER" id="PTHR35526:SF3">
    <property type="entry name" value="ANTI-SIGMA-F FACTOR RSBW"/>
    <property type="match status" value="1"/>
</dbReference>
<dbReference type="RefSeq" id="WP_285967536.1">
    <property type="nucleotide sequence ID" value="NZ_CP127294.1"/>
</dbReference>
<accession>A0A9Y2IE11</accession>
<dbReference type="GO" id="GO:0004673">
    <property type="term" value="F:protein histidine kinase activity"/>
    <property type="evidence" value="ECO:0007669"/>
    <property type="project" value="UniProtKB-EC"/>
</dbReference>